<dbReference type="InterPro" id="IPR050613">
    <property type="entry name" value="Sec_Metabolite_Reg"/>
</dbReference>
<name>A0AAN7TC94_9PEZI</name>
<evidence type="ECO:0008006" key="5">
    <source>
        <dbReference type="Google" id="ProtNLM"/>
    </source>
</evidence>
<dbReference type="AlphaFoldDB" id="A0AAN7TC94"/>
<dbReference type="GO" id="GO:0005634">
    <property type="term" value="C:nucleus"/>
    <property type="evidence" value="ECO:0007669"/>
    <property type="project" value="UniProtKB-SubCell"/>
</dbReference>
<accession>A0AAN7TC94</accession>
<gene>
    <name evidence="3" type="ORF">LTR62_006321</name>
</gene>
<reference evidence="3" key="1">
    <citation type="submission" date="2023-08" db="EMBL/GenBank/DDBJ databases">
        <title>Black Yeasts Isolated from many extreme environments.</title>
        <authorList>
            <person name="Coleine C."/>
            <person name="Stajich J.E."/>
            <person name="Selbmann L."/>
        </authorList>
    </citation>
    <scope>NUCLEOTIDE SEQUENCE</scope>
    <source>
        <strain evidence="3">CCFEE 5401</strain>
    </source>
</reference>
<dbReference type="EMBL" id="JAVRRL010000054">
    <property type="protein sequence ID" value="KAK5110076.1"/>
    <property type="molecule type" value="Genomic_DNA"/>
</dbReference>
<evidence type="ECO:0000313" key="4">
    <source>
        <dbReference type="Proteomes" id="UP001310890"/>
    </source>
</evidence>
<evidence type="ECO:0000256" key="2">
    <source>
        <dbReference type="ARBA" id="ARBA00023242"/>
    </source>
</evidence>
<protein>
    <recommendedName>
        <fullName evidence="5">Transcription factor domain-containing protein</fullName>
    </recommendedName>
</protein>
<dbReference type="Proteomes" id="UP001310890">
    <property type="component" value="Unassembled WGS sequence"/>
</dbReference>
<dbReference type="PANTHER" id="PTHR31001:SF90">
    <property type="entry name" value="CENTROMERE DNA-BINDING PROTEIN COMPLEX CBF3 SUBUNIT B"/>
    <property type="match status" value="1"/>
</dbReference>
<dbReference type="CDD" id="cd12148">
    <property type="entry name" value="fungal_TF_MHR"/>
    <property type="match status" value="1"/>
</dbReference>
<evidence type="ECO:0000256" key="1">
    <source>
        <dbReference type="ARBA" id="ARBA00004123"/>
    </source>
</evidence>
<comment type="caution">
    <text evidence="3">The sequence shown here is derived from an EMBL/GenBank/DDBJ whole genome shotgun (WGS) entry which is preliminary data.</text>
</comment>
<evidence type="ECO:0000313" key="3">
    <source>
        <dbReference type="EMBL" id="KAK5110076.1"/>
    </source>
</evidence>
<dbReference type="PANTHER" id="PTHR31001">
    <property type="entry name" value="UNCHARACTERIZED TRANSCRIPTIONAL REGULATORY PROTEIN"/>
    <property type="match status" value="1"/>
</dbReference>
<proteinExistence type="predicted"/>
<keyword evidence="2" id="KW-0539">Nucleus</keyword>
<sequence length="482" mass="54293">MANIAGYWAVGDSKRSVFSSQASALGTSHYWLRCGLDVLEDIWRNTGPDLGTIQSKIIFMFCIFHMDVLSLKGRNLLSSAITDARNIGLHMTDASRSTVRETTQAEIIDAELRRRVCWHLVSTDWSAALLVGPCNGVYTVHPNHLHVRKPRNIMEEDLSTKPADFERPEDELTSTTYYLSRITLANICREVADTLLEMETVPDLSSLSYDRILALDKKFVDLIEGLPGAFRLESDVDTFRHDEANLATSSVILKQKYFTYLTTEARRCKLHLPYLLRSQQSAKYNFSRETCLQAARKILRLQRVLPSEVLDMSCSIKMICLLHHFYSAIIILVMDLCVNRQAGQDDRARKTEIISACKIVEGAKETSTAASHFLESVGTILRKHKVRLYDEEEPQAIGNVCYEPESRPAADDTTANHVPQLSVELSPPQLCMGNGHDQHHTGYDMGMDIDFDAMWQSYLQFDSGLKWDSSLLTGLDGADFVG</sequence>
<comment type="subcellular location">
    <subcellularLocation>
        <location evidence="1">Nucleus</location>
    </subcellularLocation>
</comment>
<organism evidence="3 4">
    <name type="scientific">Meristemomyces frigidus</name>
    <dbReference type="NCBI Taxonomy" id="1508187"/>
    <lineage>
        <taxon>Eukaryota</taxon>
        <taxon>Fungi</taxon>
        <taxon>Dikarya</taxon>
        <taxon>Ascomycota</taxon>
        <taxon>Pezizomycotina</taxon>
        <taxon>Dothideomycetes</taxon>
        <taxon>Dothideomycetidae</taxon>
        <taxon>Mycosphaerellales</taxon>
        <taxon>Teratosphaeriaceae</taxon>
        <taxon>Meristemomyces</taxon>
    </lineage>
</organism>